<dbReference type="InterPro" id="IPR011990">
    <property type="entry name" value="TPR-like_helical_dom_sf"/>
</dbReference>
<dbReference type="Pfam" id="PF02861">
    <property type="entry name" value="Clp_N"/>
    <property type="match status" value="1"/>
</dbReference>
<evidence type="ECO:0000313" key="7">
    <source>
        <dbReference type="EMBL" id="CAL4764725.1"/>
    </source>
</evidence>
<sequence>MLPLTPLTHGGPGIGCIGLLPFCSHQVRSIEASEISHIAPGAQSVAPALADSDVSGSGSSGLTEAAAASPAAIVASGGAGKVQRGSEGEQLGLDVAFNVAHSMGHLGHLQNSGTVGAVGTDHLLLGMASVPKTSVSRALGSVGVTAEDLQEKLTQLRESSPETLPPLPPAEALSPPLDSEVQFYLRRASGMLRWLPPRDGIRMLGTEHIMLGLLSNGSHAAGKLLLALDKDGFDRTVGKYDSGSGGSASNPRRAALRKALMQIVNDGEGDATRSDANMASTGSTGSTGRGQSKPQSAQSEESSLDRFAPDLTSLAEQGFLDPYMGRESLIHRIERVLGRRQKPNVLLVGDPGVGKTALVEAIAQRIVRGSVPQWLRQKRLRTLDVARLTAGTRLRGDFEERFSEVLAEVDAEKSILFIDEAHTVVGAGATSSSSLDASDMLKPALARGTLRCIAATTVEEYSKYFARDAALERRFEVVEVEEPSPEETVEVLEGLRGQYERHHGVIFDAGSLEAAAAWAARHLPERRLPDKAIDVVDRAAVLAKTQQSGSQAAVTTADVATAIEETVGLRPGSVSAAEARGIVDFEEELHKRVRGQRSAVRMVATAVARAKAGLQEEHRPIASLLLYGPPGVGKTSLATALAETWLGSRRALVRVDCASASSVETASALAAAVRRRPHSVVLIDEADKADADFLGILLEVIEEASLSLSGPGAGRVDFRHTVVLLTSNDPAGPDALPRALADRLDGSEHLRPLSASVVQEVLDGLVDDFSSRLIQSHPSAQLHVTDAWRKMVLEKLCLGEDGLGARALRRALRQFLEDPIAFRILQHQAAAKEHLAKAEQALKPSWMSLKFSPDHLMASMEYSQAATQFRAAGMLQECADAWVKSGQMKELLHDPFGAGRAYESAAGICDGSGPGGPAAAMLHWEKAVHCFRLAGKADVAAKLLLKVAGVREKQGDLDGAKSAYEETINVFEQEEKDYELGDVYKTYIGFLIRREALEDALKAMDGHISVLQRQKSLPFVHKELLSKIVLLVKMEDCVRAEEILTSTNVDGWIMSREYQVGTELVEATKNYDAEALIGLQKDQIFTFLQVEVARIAKLLKVAVTKASDGSGRDRGGYPVEEPPQDIADLIQ</sequence>
<feature type="region of interest" description="Disordered" evidence="4">
    <location>
        <begin position="268"/>
        <end position="306"/>
    </location>
</feature>
<protein>
    <submittedName>
        <fullName evidence="7">Chaperone protein ClpB</fullName>
    </submittedName>
</protein>
<evidence type="ECO:0000313" key="8">
    <source>
        <dbReference type="Proteomes" id="UP001152797"/>
    </source>
</evidence>
<gene>
    <name evidence="6" type="ORF">C1SCF055_LOCUS5555</name>
</gene>
<organism evidence="6">
    <name type="scientific">Cladocopium goreaui</name>
    <dbReference type="NCBI Taxonomy" id="2562237"/>
    <lineage>
        <taxon>Eukaryota</taxon>
        <taxon>Sar</taxon>
        <taxon>Alveolata</taxon>
        <taxon>Dinophyceae</taxon>
        <taxon>Suessiales</taxon>
        <taxon>Symbiodiniaceae</taxon>
        <taxon>Cladocopium</taxon>
    </lineage>
</organism>
<dbReference type="InterPro" id="IPR003593">
    <property type="entry name" value="AAA+_ATPase"/>
</dbReference>
<dbReference type="GO" id="GO:0034605">
    <property type="term" value="P:cellular response to heat"/>
    <property type="evidence" value="ECO:0007669"/>
    <property type="project" value="TreeGrafter"/>
</dbReference>
<dbReference type="Pfam" id="PF17871">
    <property type="entry name" value="AAA_lid_9"/>
    <property type="match status" value="1"/>
</dbReference>
<dbReference type="Gene3D" id="1.25.40.10">
    <property type="entry name" value="Tetratricopeptide repeat domain"/>
    <property type="match status" value="1"/>
</dbReference>
<keyword evidence="1" id="KW-0677">Repeat</keyword>
<feature type="compositionally biased region" description="Polar residues" evidence="4">
    <location>
        <begin position="289"/>
        <end position="301"/>
    </location>
</feature>
<dbReference type="SUPFAM" id="SSF52540">
    <property type="entry name" value="P-loop containing nucleoside triphosphate hydrolases"/>
    <property type="match status" value="2"/>
</dbReference>
<name>A0A9P1BQ64_9DINO</name>
<comment type="caution">
    <text evidence="6">The sequence shown here is derived from an EMBL/GenBank/DDBJ whole genome shotgun (WGS) entry which is preliminary data.</text>
</comment>
<dbReference type="OrthoDB" id="448902at2759"/>
<dbReference type="GO" id="GO:0016887">
    <property type="term" value="F:ATP hydrolysis activity"/>
    <property type="evidence" value="ECO:0007669"/>
    <property type="project" value="InterPro"/>
</dbReference>
<evidence type="ECO:0000256" key="1">
    <source>
        <dbReference type="ARBA" id="ARBA00022737"/>
    </source>
</evidence>
<dbReference type="Pfam" id="PF14938">
    <property type="entry name" value="SNAP"/>
    <property type="match status" value="1"/>
</dbReference>
<accession>A0A9P1BQ64</accession>
<dbReference type="Proteomes" id="UP001152797">
    <property type="component" value="Unassembled WGS sequence"/>
</dbReference>
<dbReference type="SMART" id="SM00382">
    <property type="entry name" value="AAA"/>
    <property type="match status" value="2"/>
</dbReference>
<keyword evidence="3" id="KW-0067">ATP-binding</keyword>
<dbReference type="PANTHER" id="PTHR11638">
    <property type="entry name" value="ATP-DEPENDENT CLP PROTEASE"/>
    <property type="match status" value="1"/>
</dbReference>
<evidence type="ECO:0000313" key="6">
    <source>
        <dbReference type="EMBL" id="CAI3977413.1"/>
    </source>
</evidence>
<dbReference type="AlphaFoldDB" id="A0A9P1BQ64"/>
<dbReference type="EMBL" id="CAMXCT030000341">
    <property type="protein sequence ID" value="CAL4764725.1"/>
    <property type="molecule type" value="Genomic_DNA"/>
</dbReference>
<evidence type="ECO:0000259" key="5">
    <source>
        <dbReference type="SMART" id="SM00382"/>
    </source>
</evidence>
<dbReference type="InterPro" id="IPR036628">
    <property type="entry name" value="Clp_N_dom_sf"/>
</dbReference>
<dbReference type="Gene3D" id="3.40.50.300">
    <property type="entry name" value="P-loop containing nucleotide triphosphate hydrolases"/>
    <property type="match status" value="2"/>
</dbReference>
<dbReference type="InterPro" id="IPR001270">
    <property type="entry name" value="ClpA/B"/>
</dbReference>
<dbReference type="Gene3D" id="1.10.8.60">
    <property type="match status" value="1"/>
</dbReference>
<dbReference type="Pfam" id="PF00004">
    <property type="entry name" value="AAA"/>
    <property type="match status" value="2"/>
</dbReference>
<dbReference type="GO" id="GO:0005524">
    <property type="term" value="F:ATP binding"/>
    <property type="evidence" value="ECO:0007669"/>
    <property type="project" value="UniProtKB-KW"/>
</dbReference>
<keyword evidence="2" id="KW-0547">Nucleotide-binding</keyword>
<dbReference type="Gene3D" id="1.10.1780.10">
    <property type="entry name" value="Clp, N-terminal domain"/>
    <property type="match status" value="1"/>
</dbReference>
<dbReference type="InterPro" id="IPR003959">
    <property type="entry name" value="ATPase_AAA_core"/>
</dbReference>
<evidence type="ECO:0000256" key="3">
    <source>
        <dbReference type="ARBA" id="ARBA00022840"/>
    </source>
</evidence>
<reference evidence="6" key="1">
    <citation type="submission" date="2022-10" db="EMBL/GenBank/DDBJ databases">
        <authorList>
            <person name="Chen Y."/>
            <person name="Dougan E. K."/>
            <person name="Chan C."/>
            <person name="Rhodes N."/>
            <person name="Thang M."/>
        </authorList>
    </citation>
    <scope>NUCLEOTIDE SEQUENCE</scope>
</reference>
<dbReference type="InterPro" id="IPR004176">
    <property type="entry name" value="Clp_R_N"/>
</dbReference>
<reference evidence="7 8" key="2">
    <citation type="submission" date="2024-05" db="EMBL/GenBank/DDBJ databases">
        <authorList>
            <person name="Chen Y."/>
            <person name="Shah S."/>
            <person name="Dougan E. K."/>
            <person name="Thang M."/>
            <person name="Chan C."/>
        </authorList>
    </citation>
    <scope>NUCLEOTIDE SEQUENCE [LARGE SCALE GENOMIC DNA]</scope>
</reference>
<keyword evidence="8" id="KW-1185">Reference proteome</keyword>
<dbReference type="InterPro" id="IPR027417">
    <property type="entry name" value="P-loop_NTPase"/>
</dbReference>
<evidence type="ECO:0000256" key="2">
    <source>
        <dbReference type="ARBA" id="ARBA00022741"/>
    </source>
</evidence>
<feature type="domain" description="AAA+ ATPase" evidence="5">
    <location>
        <begin position="341"/>
        <end position="485"/>
    </location>
</feature>
<feature type="region of interest" description="Disordered" evidence="4">
    <location>
        <begin position="1107"/>
        <end position="1131"/>
    </location>
</feature>
<dbReference type="InterPro" id="IPR041546">
    <property type="entry name" value="ClpA/ClpB_AAA_lid"/>
</dbReference>
<dbReference type="EMBL" id="CAMXCT010000341">
    <property type="protein sequence ID" value="CAI3977413.1"/>
    <property type="molecule type" value="Genomic_DNA"/>
</dbReference>
<dbReference type="PANTHER" id="PTHR11638:SF18">
    <property type="entry name" value="HEAT SHOCK PROTEIN 104"/>
    <property type="match status" value="1"/>
</dbReference>
<dbReference type="EMBL" id="CAMXCT020000341">
    <property type="protein sequence ID" value="CAL1130788.1"/>
    <property type="molecule type" value="Genomic_DNA"/>
</dbReference>
<feature type="domain" description="AAA+ ATPase" evidence="5">
    <location>
        <begin position="620"/>
        <end position="754"/>
    </location>
</feature>
<dbReference type="InterPro" id="IPR050130">
    <property type="entry name" value="ClpA_ClpB"/>
</dbReference>
<proteinExistence type="predicted"/>
<dbReference type="GO" id="GO:0005737">
    <property type="term" value="C:cytoplasm"/>
    <property type="evidence" value="ECO:0007669"/>
    <property type="project" value="TreeGrafter"/>
</dbReference>
<dbReference type="PRINTS" id="PR00300">
    <property type="entry name" value="CLPPROTEASEA"/>
</dbReference>
<dbReference type="CDD" id="cd00009">
    <property type="entry name" value="AAA"/>
    <property type="match status" value="1"/>
</dbReference>
<evidence type="ECO:0000256" key="4">
    <source>
        <dbReference type="SAM" id="MobiDB-lite"/>
    </source>
</evidence>
<dbReference type="SUPFAM" id="SSF48452">
    <property type="entry name" value="TPR-like"/>
    <property type="match status" value="1"/>
</dbReference>